<evidence type="ECO:0000256" key="2">
    <source>
        <dbReference type="ARBA" id="ARBA00010065"/>
    </source>
</evidence>
<protein>
    <recommendedName>
        <fullName evidence="9">Apolipoprotein N-acyltransferase</fullName>
        <shortName evidence="9">ALP N-acyltransferase</shortName>
        <ecNumber evidence="9">2.3.1.269</ecNumber>
    </recommendedName>
</protein>
<sequence length="531" mass="56692">MERIAVSVVLLWGWKRAALAILAGAVGALALAPLNLFAAMFISFPLLVWLLDGATGDPGRGSSIGLRSAFSAGWCFGFGYFVAGLWWLGAALLVEADAFAWALPLAVLGLPALLAIFYGFAAALAKIFWTDGMGRVAALAASFGLAEWLRSFVATGFPWNAIGYAAMPVPVMMQSSWVLGLLAVTTCSVFVFSAPALLGTRRGAAPGLIVAAMLFVAHFGYGAYRLQTAAQATEPAEQMTVRLVQPAIDQAQKMENVDRIEIFERHLALTGAAPANGERRPDLVIWPETSVPFILTDNPDALVRIADVLSDGQILVAGAVRAEARSAGSQPRYFNSVYMIDDKGQILAAADKVHLTPFGEYLPFEGPLRAVGLEELISLPGGFSATATRAVLTLPSGFGLYPLICYEVIFPGEISEDLGGANVILNITNDAWFGHTPGPYQHFQQARLRAVENGTYVLRDANNGISAVVDPFGRVISGLALGSFGAVDATIGSKSVPFRSDFDHNLNFWLVQMLFAVTAVISRVGFIRKMN</sequence>
<dbReference type="RefSeq" id="WP_136598015.1">
    <property type="nucleotide sequence ID" value="NZ_STGV01000002.1"/>
</dbReference>
<reference evidence="11 12" key="1">
    <citation type="submission" date="2019-04" db="EMBL/GenBank/DDBJ databases">
        <title>Genome sequence of strain shin9-1.</title>
        <authorList>
            <person name="Gao J."/>
            <person name="Sun J."/>
        </authorList>
    </citation>
    <scope>NUCLEOTIDE SEQUENCE [LARGE SCALE GENOMIC DNA]</scope>
    <source>
        <strain evidence="12">shin9-1</strain>
    </source>
</reference>
<evidence type="ECO:0000313" key="11">
    <source>
        <dbReference type="EMBL" id="THV23921.1"/>
    </source>
</evidence>
<dbReference type="PROSITE" id="PS50263">
    <property type="entry name" value="CN_HYDROLASE"/>
    <property type="match status" value="1"/>
</dbReference>
<dbReference type="SUPFAM" id="SSF56317">
    <property type="entry name" value="Carbon-nitrogen hydrolase"/>
    <property type="match status" value="1"/>
</dbReference>
<dbReference type="EC" id="2.3.1.269" evidence="9"/>
<keyword evidence="3 9" id="KW-1003">Cell membrane</keyword>
<feature type="domain" description="CN hydrolase" evidence="10">
    <location>
        <begin position="244"/>
        <end position="493"/>
    </location>
</feature>
<dbReference type="PANTHER" id="PTHR38686">
    <property type="entry name" value="APOLIPOPROTEIN N-ACYLTRANSFERASE"/>
    <property type="match status" value="1"/>
</dbReference>
<accession>A0A4S8P3D9</accession>
<feature type="transmembrane region" description="Helical" evidence="9">
    <location>
        <begin position="30"/>
        <end position="51"/>
    </location>
</feature>
<comment type="caution">
    <text evidence="11">The sequence shown here is derived from an EMBL/GenBank/DDBJ whole genome shotgun (WGS) entry which is preliminary data.</text>
</comment>
<dbReference type="NCBIfam" id="TIGR00546">
    <property type="entry name" value="lnt"/>
    <property type="match status" value="1"/>
</dbReference>
<evidence type="ECO:0000256" key="5">
    <source>
        <dbReference type="ARBA" id="ARBA00022692"/>
    </source>
</evidence>
<dbReference type="OrthoDB" id="9804277at2"/>
<dbReference type="InterPro" id="IPR004563">
    <property type="entry name" value="Apolipo_AcylTrfase"/>
</dbReference>
<feature type="transmembrane region" description="Helical" evidence="9">
    <location>
        <begin position="72"/>
        <end position="93"/>
    </location>
</feature>
<dbReference type="AlphaFoldDB" id="A0A4S8P3D9"/>
<dbReference type="EMBL" id="STGV01000002">
    <property type="protein sequence ID" value="THV23921.1"/>
    <property type="molecule type" value="Genomic_DNA"/>
</dbReference>
<evidence type="ECO:0000256" key="9">
    <source>
        <dbReference type="HAMAP-Rule" id="MF_01148"/>
    </source>
</evidence>
<dbReference type="HAMAP" id="MF_01148">
    <property type="entry name" value="Lnt"/>
    <property type="match status" value="1"/>
</dbReference>
<evidence type="ECO:0000313" key="12">
    <source>
        <dbReference type="Proteomes" id="UP000308828"/>
    </source>
</evidence>
<keyword evidence="4 9" id="KW-0808">Transferase</keyword>
<dbReference type="Pfam" id="PF20154">
    <property type="entry name" value="LNT_N"/>
    <property type="match status" value="1"/>
</dbReference>
<feature type="transmembrane region" description="Helical" evidence="9">
    <location>
        <begin position="506"/>
        <end position="526"/>
    </location>
</feature>
<comment type="pathway">
    <text evidence="9">Protein modification; lipoprotein biosynthesis (N-acyl transfer).</text>
</comment>
<feature type="transmembrane region" description="Helical" evidence="9">
    <location>
        <begin position="205"/>
        <end position="224"/>
    </location>
</feature>
<dbReference type="GO" id="GO:0016410">
    <property type="term" value="F:N-acyltransferase activity"/>
    <property type="evidence" value="ECO:0007669"/>
    <property type="project" value="UniProtKB-UniRule"/>
</dbReference>
<evidence type="ECO:0000256" key="8">
    <source>
        <dbReference type="ARBA" id="ARBA00023315"/>
    </source>
</evidence>
<feature type="transmembrane region" description="Helical" evidence="9">
    <location>
        <begin position="177"/>
        <end position="198"/>
    </location>
</feature>
<dbReference type="Proteomes" id="UP000308828">
    <property type="component" value="Unassembled WGS sequence"/>
</dbReference>
<comment type="subcellular location">
    <subcellularLocation>
        <location evidence="1 9">Cell membrane</location>
        <topology evidence="1 9">Multi-pass membrane protein</topology>
    </subcellularLocation>
</comment>
<evidence type="ECO:0000256" key="3">
    <source>
        <dbReference type="ARBA" id="ARBA00022475"/>
    </source>
</evidence>
<keyword evidence="6 9" id="KW-1133">Transmembrane helix</keyword>
<dbReference type="UniPathway" id="UPA00666"/>
<evidence type="ECO:0000256" key="4">
    <source>
        <dbReference type="ARBA" id="ARBA00022679"/>
    </source>
</evidence>
<keyword evidence="8 9" id="KW-0012">Acyltransferase</keyword>
<feature type="transmembrane region" description="Helical" evidence="9">
    <location>
        <begin position="136"/>
        <end position="157"/>
    </location>
</feature>
<keyword evidence="12" id="KW-1185">Reference proteome</keyword>
<evidence type="ECO:0000256" key="6">
    <source>
        <dbReference type="ARBA" id="ARBA00022989"/>
    </source>
</evidence>
<dbReference type="Pfam" id="PF00795">
    <property type="entry name" value="CN_hydrolase"/>
    <property type="match status" value="1"/>
</dbReference>
<comment type="similarity">
    <text evidence="2 9">Belongs to the CN hydrolase family. Apolipoprotein N-acyltransferase subfamily.</text>
</comment>
<dbReference type="InterPro" id="IPR003010">
    <property type="entry name" value="C-N_Hydrolase"/>
</dbReference>
<dbReference type="InterPro" id="IPR045378">
    <property type="entry name" value="LNT_N"/>
</dbReference>
<feature type="transmembrane region" description="Helical" evidence="9">
    <location>
        <begin position="99"/>
        <end position="124"/>
    </location>
</feature>
<dbReference type="InterPro" id="IPR036526">
    <property type="entry name" value="C-N_Hydrolase_sf"/>
</dbReference>
<dbReference type="PANTHER" id="PTHR38686:SF1">
    <property type="entry name" value="APOLIPOPROTEIN N-ACYLTRANSFERASE"/>
    <property type="match status" value="1"/>
</dbReference>
<dbReference type="GO" id="GO:0042158">
    <property type="term" value="P:lipoprotein biosynthetic process"/>
    <property type="evidence" value="ECO:0007669"/>
    <property type="project" value="UniProtKB-UniRule"/>
</dbReference>
<gene>
    <name evidence="9 11" type="primary">lnt</name>
    <name evidence="11" type="ORF">FAA97_08035</name>
</gene>
<evidence type="ECO:0000259" key="10">
    <source>
        <dbReference type="PROSITE" id="PS50263"/>
    </source>
</evidence>
<name>A0A4S8P3D9_9HYPH</name>
<dbReference type="Gene3D" id="3.60.110.10">
    <property type="entry name" value="Carbon-nitrogen hydrolase"/>
    <property type="match status" value="1"/>
</dbReference>
<proteinExistence type="inferred from homology"/>
<dbReference type="CDD" id="cd07571">
    <property type="entry name" value="ALP_N-acyl_transferase"/>
    <property type="match status" value="1"/>
</dbReference>
<keyword evidence="7 9" id="KW-0472">Membrane</keyword>
<comment type="catalytic activity">
    <reaction evidence="9">
        <text>N-terminal S-1,2-diacyl-sn-glyceryl-L-cysteinyl-[lipoprotein] + a glycerophospholipid = N-acyl-S-1,2-diacyl-sn-glyceryl-L-cysteinyl-[lipoprotein] + a 2-acyl-sn-glycero-3-phospholipid + H(+)</text>
        <dbReference type="Rhea" id="RHEA:48228"/>
        <dbReference type="Rhea" id="RHEA-COMP:14681"/>
        <dbReference type="Rhea" id="RHEA-COMP:14684"/>
        <dbReference type="ChEBI" id="CHEBI:15378"/>
        <dbReference type="ChEBI" id="CHEBI:136912"/>
        <dbReference type="ChEBI" id="CHEBI:140656"/>
        <dbReference type="ChEBI" id="CHEBI:140657"/>
        <dbReference type="ChEBI" id="CHEBI:140660"/>
        <dbReference type="EC" id="2.3.1.269"/>
    </reaction>
</comment>
<organism evidence="11 12">
    <name type="scientific">Peteryoungia ipomoeae</name>
    <dbReference type="NCBI Taxonomy" id="1210932"/>
    <lineage>
        <taxon>Bacteria</taxon>
        <taxon>Pseudomonadati</taxon>
        <taxon>Pseudomonadota</taxon>
        <taxon>Alphaproteobacteria</taxon>
        <taxon>Hyphomicrobiales</taxon>
        <taxon>Rhizobiaceae</taxon>
        <taxon>Peteryoungia</taxon>
    </lineage>
</organism>
<evidence type="ECO:0000256" key="7">
    <source>
        <dbReference type="ARBA" id="ARBA00023136"/>
    </source>
</evidence>
<keyword evidence="5 9" id="KW-0812">Transmembrane</keyword>
<comment type="function">
    <text evidence="9">Catalyzes the phospholipid dependent N-acylation of the N-terminal cysteine of apolipoprotein, the last step in lipoprotein maturation.</text>
</comment>
<evidence type="ECO:0000256" key="1">
    <source>
        <dbReference type="ARBA" id="ARBA00004651"/>
    </source>
</evidence>
<dbReference type="GO" id="GO:0005886">
    <property type="term" value="C:plasma membrane"/>
    <property type="evidence" value="ECO:0007669"/>
    <property type="project" value="UniProtKB-SubCell"/>
</dbReference>
<keyword evidence="11" id="KW-0449">Lipoprotein</keyword>